<protein>
    <submittedName>
        <fullName evidence="2">Putative secreted protein</fullName>
    </submittedName>
</protein>
<feature type="signal peptide" evidence="1">
    <location>
        <begin position="1"/>
        <end position="21"/>
    </location>
</feature>
<organism evidence="2">
    <name type="scientific">Ixodes ricinus</name>
    <name type="common">Common tick</name>
    <name type="synonym">Acarus ricinus</name>
    <dbReference type="NCBI Taxonomy" id="34613"/>
    <lineage>
        <taxon>Eukaryota</taxon>
        <taxon>Metazoa</taxon>
        <taxon>Ecdysozoa</taxon>
        <taxon>Arthropoda</taxon>
        <taxon>Chelicerata</taxon>
        <taxon>Arachnida</taxon>
        <taxon>Acari</taxon>
        <taxon>Parasitiformes</taxon>
        <taxon>Ixodida</taxon>
        <taxon>Ixodoidea</taxon>
        <taxon>Ixodidae</taxon>
        <taxon>Ixodinae</taxon>
        <taxon>Ixodes</taxon>
    </lineage>
</organism>
<dbReference type="AlphaFoldDB" id="A0A6B0UAS6"/>
<dbReference type="EMBL" id="GIFC01005488">
    <property type="protein sequence ID" value="MXU87571.1"/>
    <property type="molecule type" value="Transcribed_RNA"/>
</dbReference>
<accession>A0A6B0UAS6</accession>
<feature type="chain" id="PRO_5025643773" evidence="1">
    <location>
        <begin position="22"/>
        <end position="97"/>
    </location>
</feature>
<keyword evidence="1" id="KW-0732">Signal</keyword>
<sequence length="97" mass="10721">MARYALFSGFAVACFVPCSSCNMGCSLEYCKVQLCQCFAFSIPSPSVPSIFLATQVQLMRCGRLVVLKVVGSSLISIHEQFASNFRSSHFIESNFFQ</sequence>
<proteinExistence type="predicted"/>
<evidence type="ECO:0000313" key="2">
    <source>
        <dbReference type="EMBL" id="MXU87571.1"/>
    </source>
</evidence>
<evidence type="ECO:0000256" key="1">
    <source>
        <dbReference type="SAM" id="SignalP"/>
    </source>
</evidence>
<name>A0A6B0UAS6_IXORI</name>
<reference evidence="2" key="1">
    <citation type="submission" date="2019-12" db="EMBL/GenBank/DDBJ databases">
        <title>An insight into the sialome of adult female Ixodes ricinus ticks feeding for 6 days.</title>
        <authorList>
            <person name="Perner J."/>
            <person name="Ribeiro J.M.C."/>
        </authorList>
    </citation>
    <scope>NUCLEOTIDE SEQUENCE</scope>
    <source>
        <strain evidence="2">Semi-engorged</strain>
        <tissue evidence="2">Salivary glands</tissue>
    </source>
</reference>